<proteinExistence type="predicted"/>
<dbReference type="AlphaFoldDB" id="A0AAE0LDW8"/>
<feature type="compositionally biased region" description="Polar residues" evidence="1">
    <location>
        <begin position="30"/>
        <end position="39"/>
    </location>
</feature>
<sequence>MQEDGMVLPHEGRREQGEPQGHQEPDHARPTTQTASQETEGAREGQQDIALQVTQEMELPETQDMSMTAQQEAEDDLMEMTQQQEEAQGEQSVLQEMAQQHAATQR</sequence>
<organism evidence="2 3">
    <name type="scientific">Cymbomonas tetramitiformis</name>
    <dbReference type="NCBI Taxonomy" id="36881"/>
    <lineage>
        <taxon>Eukaryota</taxon>
        <taxon>Viridiplantae</taxon>
        <taxon>Chlorophyta</taxon>
        <taxon>Pyramimonadophyceae</taxon>
        <taxon>Pyramimonadales</taxon>
        <taxon>Pyramimonadaceae</taxon>
        <taxon>Cymbomonas</taxon>
    </lineage>
</organism>
<feature type="compositionally biased region" description="Basic and acidic residues" evidence="1">
    <location>
        <begin position="10"/>
        <end position="29"/>
    </location>
</feature>
<reference evidence="2 3" key="1">
    <citation type="journal article" date="2015" name="Genome Biol. Evol.">
        <title>Comparative Genomics of a Bacterivorous Green Alga Reveals Evolutionary Causalities and Consequences of Phago-Mixotrophic Mode of Nutrition.</title>
        <authorList>
            <person name="Burns J.A."/>
            <person name="Paasch A."/>
            <person name="Narechania A."/>
            <person name="Kim E."/>
        </authorList>
    </citation>
    <scope>NUCLEOTIDE SEQUENCE [LARGE SCALE GENOMIC DNA]</scope>
    <source>
        <strain evidence="2 3">PLY_AMNH</strain>
    </source>
</reference>
<comment type="caution">
    <text evidence="2">The sequence shown here is derived from an EMBL/GenBank/DDBJ whole genome shotgun (WGS) entry which is preliminary data.</text>
</comment>
<keyword evidence="3" id="KW-1185">Reference proteome</keyword>
<accession>A0AAE0LDW8</accession>
<dbReference type="Proteomes" id="UP001190700">
    <property type="component" value="Unassembled WGS sequence"/>
</dbReference>
<evidence type="ECO:0000313" key="3">
    <source>
        <dbReference type="Proteomes" id="UP001190700"/>
    </source>
</evidence>
<name>A0AAE0LDW8_9CHLO</name>
<evidence type="ECO:0000256" key="1">
    <source>
        <dbReference type="SAM" id="MobiDB-lite"/>
    </source>
</evidence>
<feature type="compositionally biased region" description="Polar residues" evidence="1">
    <location>
        <begin position="80"/>
        <end position="106"/>
    </location>
</feature>
<protein>
    <submittedName>
        <fullName evidence="2">Uncharacterized protein</fullName>
    </submittedName>
</protein>
<feature type="region of interest" description="Disordered" evidence="1">
    <location>
        <begin position="1"/>
        <end position="106"/>
    </location>
</feature>
<dbReference type="EMBL" id="LGRX02003968">
    <property type="protein sequence ID" value="KAK3281195.1"/>
    <property type="molecule type" value="Genomic_DNA"/>
</dbReference>
<gene>
    <name evidence="2" type="ORF">CYMTET_11002</name>
</gene>
<evidence type="ECO:0000313" key="2">
    <source>
        <dbReference type="EMBL" id="KAK3281195.1"/>
    </source>
</evidence>